<dbReference type="PANTHER" id="PTHR35005:SF1">
    <property type="entry name" value="2-AMINO-5-FORMYLAMINO-6-RIBOSYLAMINOPYRIMIDIN-4(3H)-ONE 5'-MONOPHOSPHATE DEFORMYLASE"/>
    <property type="match status" value="1"/>
</dbReference>
<proteinExistence type="inferred from homology"/>
<dbReference type="GO" id="GO:0009231">
    <property type="term" value="P:riboflavin biosynthetic process"/>
    <property type="evidence" value="ECO:0007669"/>
    <property type="project" value="TreeGrafter"/>
</dbReference>
<evidence type="ECO:0000313" key="6">
    <source>
        <dbReference type="EMBL" id="MTD56410.1"/>
    </source>
</evidence>
<keyword evidence="2" id="KW-0479">Metal-binding</keyword>
<protein>
    <submittedName>
        <fullName evidence="6">Creatininase family protein</fullName>
    </submittedName>
</protein>
<evidence type="ECO:0000256" key="1">
    <source>
        <dbReference type="ARBA" id="ARBA00001947"/>
    </source>
</evidence>
<dbReference type="AlphaFoldDB" id="A0A6N7Z6J6"/>
<keyword evidence="4" id="KW-0862">Zinc</keyword>
<dbReference type="InterPro" id="IPR003785">
    <property type="entry name" value="Creatininase/forma_Hydrolase"/>
</dbReference>
<dbReference type="Gene3D" id="3.40.50.10310">
    <property type="entry name" value="Creatininase"/>
    <property type="match status" value="1"/>
</dbReference>
<gene>
    <name evidence="6" type="ORF">GKO32_20885</name>
</gene>
<dbReference type="RefSeq" id="WP_154758576.1">
    <property type="nucleotide sequence ID" value="NZ_WMBA01000034.1"/>
</dbReference>
<accession>A0A6N7Z6J6</accession>
<dbReference type="Proteomes" id="UP000440096">
    <property type="component" value="Unassembled WGS sequence"/>
</dbReference>
<dbReference type="GO" id="GO:0016811">
    <property type="term" value="F:hydrolase activity, acting on carbon-nitrogen (but not peptide) bonds, in linear amides"/>
    <property type="evidence" value="ECO:0007669"/>
    <property type="project" value="TreeGrafter"/>
</dbReference>
<dbReference type="SUPFAM" id="SSF102215">
    <property type="entry name" value="Creatininase"/>
    <property type="match status" value="1"/>
</dbReference>
<sequence>MDLLPFTTSTETAESEAAVAILPVGSFEQHGAFLPLSTDTVIACTLAAEIAGAYPLRLLPPVTISCSHEHAAWPGTVSISAKTLYSVITDIADSLRDGGIRRLVLINGHGGNYVLSNVVQESRGGMALFPGLIEWDEARAVAGLETSGDTDMHAGELETSILLHAHPELVRPGYETADSVHDDRRHLLTTGLDHYTKSGVLGRPSLASARKGELVLGALVTAFGSHLARLG</sequence>
<reference evidence="6 7" key="1">
    <citation type="submission" date="2019-11" db="EMBL/GenBank/DDBJ databases">
        <title>Draft genome of Amycolatopsis RM579.</title>
        <authorList>
            <person name="Duangmal K."/>
            <person name="Mingma R."/>
        </authorList>
    </citation>
    <scope>NUCLEOTIDE SEQUENCE [LARGE SCALE GENOMIC DNA]</scope>
    <source>
        <strain evidence="6 7">RM579</strain>
    </source>
</reference>
<dbReference type="OrthoDB" id="9801445at2"/>
<comment type="caution">
    <text evidence="6">The sequence shown here is derived from an EMBL/GenBank/DDBJ whole genome shotgun (WGS) entry which is preliminary data.</text>
</comment>
<dbReference type="Pfam" id="PF02633">
    <property type="entry name" value="Creatininase"/>
    <property type="match status" value="1"/>
</dbReference>
<comment type="similarity">
    <text evidence="5">Belongs to the creatininase superfamily.</text>
</comment>
<dbReference type="GO" id="GO:0046872">
    <property type="term" value="F:metal ion binding"/>
    <property type="evidence" value="ECO:0007669"/>
    <property type="project" value="UniProtKB-KW"/>
</dbReference>
<comment type="cofactor">
    <cofactor evidence="1">
        <name>Zn(2+)</name>
        <dbReference type="ChEBI" id="CHEBI:29105"/>
    </cofactor>
</comment>
<evidence type="ECO:0000313" key="7">
    <source>
        <dbReference type="Proteomes" id="UP000440096"/>
    </source>
</evidence>
<keyword evidence="3" id="KW-0378">Hydrolase</keyword>
<evidence type="ECO:0000256" key="5">
    <source>
        <dbReference type="ARBA" id="ARBA00024029"/>
    </source>
</evidence>
<organism evidence="6 7">
    <name type="scientific">Amycolatopsis pithecellobii</name>
    <dbReference type="NCBI Taxonomy" id="664692"/>
    <lineage>
        <taxon>Bacteria</taxon>
        <taxon>Bacillati</taxon>
        <taxon>Actinomycetota</taxon>
        <taxon>Actinomycetes</taxon>
        <taxon>Pseudonocardiales</taxon>
        <taxon>Pseudonocardiaceae</taxon>
        <taxon>Amycolatopsis</taxon>
    </lineage>
</organism>
<dbReference type="EMBL" id="WMBA01000034">
    <property type="protein sequence ID" value="MTD56410.1"/>
    <property type="molecule type" value="Genomic_DNA"/>
</dbReference>
<evidence type="ECO:0000256" key="3">
    <source>
        <dbReference type="ARBA" id="ARBA00022801"/>
    </source>
</evidence>
<dbReference type="InterPro" id="IPR024087">
    <property type="entry name" value="Creatininase-like_sf"/>
</dbReference>
<dbReference type="PANTHER" id="PTHR35005">
    <property type="entry name" value="3-DEHYDRO-SCYLLO-INOSOSE HYDROLASE"/>
    <property type="match status" value="1"/>
</dbReference>
<evidence type="ECO:0000256" key="4">
    <source>
        <dbReference type="ARBA" id="ARBA00022833"/>
    </source>
</evidence>
<name>A0A6N7Z6J6_9PSEU</name>
<keyword evidence="7" id="KW-1185">Reference proteome</keyword>
<evidence type="ECO:0000256" key="2">
    <source>
        <dbReference type="ARBA" id="ARBA00022723"/>
    </source>
</evidence>